<evidence type="ECO:0000256" key="2">
    <source>
        <dbReference type="ARBA" id="ARBA00022737"/>
    </source>
</evidence>
<dbReference type="EMBL" id="CAMPGE010027497">
    <property type="protein sequence ID" value="CAI2385120.1"/>
    <property type="molecule type" value="Genomic_DNA"/>
</dbReference>
<evidence type="ECO:0000313" key="4">
    <source>
        <dbReference type="Proteomes" id="UP001295684"/>
    </source>
</evidence>
<dbReference type="Gene3D" id="2.120.10.80">
    <property type="entry name" value="Kelch-type beta propeller"/>
    <property type="match status" value="2"/>
</dbReference>
<dbReference type="AlphaFoldDB" id="A0AAD1Y691"/>
<reference evidence="3" key="1">
    <citation type="submission" date="2023-07" db="EMBL/GenBank/DDBJ databases">
        <authorList>
            <consortium name="AG Swart"/>
            <person name="Singh M."/>
            <person name="Singh A."/>
            <person name="Seah K."/>
            <person name="Emmerich C."/>
        </authorList>
    </citation>
    <scope>NUCLEOTIDE SEQUENCE</scope>
    <source>
        <strain evidence="3">DP1</strain>
    </source>
</reference>
<keyword evidence="4" id="KW-1185">Reference proteome</keyword>
<name>A0AAD1Y691_EUPCR</name>
<evidence type="ECO:0008006" key="5">
    <source>
        <dbReference type="Google" id="ProtNLM"/>
    </source>
</evidence>
<protein>
    <recommendedName>
        <fullName evidence="5">Kelch domain-containing protein</fullName>
    </recommendedName>
</protein>
<gene>
    <name evidence="3" type="ORF">ECRASSUSDP1_LOCUS26665</name>
</gene>
<evidence type="ECO:0000256" key="1">
    <source>
        <dbReference type="ARBA" id="ARBA00022441"/>
    </source>
</evidence>
<dbReference type="Proteomes" id="UP001295684">
    <property type="component" value="Unassembled WGS sequence"/>
</dbReference>
<keyword evidence="2" id="KW-0677">Repeat</keyword>
<keyword evidence="1" id="KW-0880">Kelch repeat</keyword>
<dbReference type="InterPro" id="IPR015915">
    <property type="entry name" value="Kelch-typ_b-propeller"/>
</dbReference>
<dbReference type="SUPFAM" id="SSF117281">
    <property type="entry name" value="Kelch motif"/>
    <property type="match status" value="2"/>
</dbReference>
<dbReference type="PANTHER" id="PTHR46093">
    <property type="entry name" value="ACYL-COA-BINDING DOMAIN-CONTAINING PROTEIN 5"/>
    <property type="match status" value="1"/>
</dbReference>
<dbReference type="Pfam" id="PF24681">
    <property type="entry name" value="Kelch_KLHDC2_KLHL20_DRC7"/>
    <property type="match status" value="1"/>
</dbReference>
<accession>A0AAD1Y691</accession>
<evidence type="ECO:0000313" key="3">
    <source>
        <dbReference type="EMBL" id="CAI2385120.1"/>
    </source>
</evidence>
<comment type="caution">
    <text evidence="3">The sequence shown here is derived from an EMBL/GenBank/DDBJ whole genome shotgun (WGS) entry which is preliminary data.</text>
</comment>
<organism evidence="3 4">
    <name type="scientific">Euplotes crassus</name>
    <dbReference type="NCBI Taxonomy" id="5936"/>
    <lineage>
        <taxon>Eukaryota</taxon>
        <taxon>Sar</taxon>
        <taxon>Alveolata</taxon>
        <taxon>Ciliophora</taxon>
        <taxon>Intramacronucleata</taxon>
        <taxon>Spirotrichea</taxon>
        <taxon>Hypotrichia</taxon>
        <taxon>Euplotida</taxon>
        <taxon>Euplotidae</taxon>
        <taxon>Moneuplotes</taxon>
    </lineage>
</organism>
<dbReference type="PANTHER" id="PTHR46093:SF18">
    <property type="entry name" value="FIBRONECTIN TYPE-III DOMAIN-CONTAINING PROTEIN"/>
    <property type="match status" value="1"/>
</dbReference>
<proteinExistence type="predicted"/>
<sequence>MKRNRHSSSLPSLISTRDVISNPFDIGTGTKQEDLDETIGNMYRNTYFNPSSVAHRSMVNEESDEGDKETKLSIKNEATIRAMNLRIKLLKKKKLDMLGYKTIGKWSNPTSKNQKIRNARLISNFVSKPEIEKKVYNNTDHAEGVLQRNKYLNLEISKALNRYRSQCYLDTIREAKEKKDKEMPEIRIQKISKDNDSFSEVPVSGGSKNKHQDVKNVKLISEARKYVPGIDQDIFYWRKIQSHRLMPEVREQFTMAQVDQRLYIFGGLSHDCLGDFLTCDILKWKWERMETINDDVFIEPRLAHSCTVYNEYLLFYGGLKKFRGGFKVGDIFQGFVMYNTITGKWDRPAKANNNMLPHRRNHISFVVGDKFVAYGGQDENGKLHDSLVMLSLKDFGWKGLVETSNQRVKLPIIFQRKKKNTRENRNSLKYKVENLKANPLILDGSPGQLTFHAGCLVVHRISEGGTKPFSLYDRDQHRLPSPTIIQYEGLYVFGGKDNSGQVKGNLYVLVMGKSPCNWLNLQKYIDKNGPSPSPRYAHTMHYSQELDKLILFGGRNDTFGNATKCVLNDIWMLSCNLYIWTKVKCHGEIPEQRYNFGSTLSGTQLIIFGGLNGQTYNSAAMYICELDHLKALKHILTRGKKKAYFKEFPIKKEDELKNINKEPNILDLINPKNRVKLSKIETLEKRLQEGMKRNLMSDYQKKNLEAQIKNEILNEKCKMIENTDTLSELSRTIDEMDHNNGGMSSINYGNPTGMGANQVDKSLHDFEGHMSKIENNTNTGITVVVEEDKKLILDSSEL</sequence>